<sequence length="156" mass="17535">MGTEACLKRLHREIVDIGKSPPDGCSAGPADEKDLMKWQGCLLGPDGTPYQGGVFFLDIFFPIDYPFKPPTVTFTTKIFHPNIDHDGNICLDILKSNWSPALTTSKILLSLRSLLNDPNPTDPLVQDIADLYMNDHEEYVNRASEFTQNYAVVREY</sequence>
<keyword evidence="4" id="KW-0547">Nucleotide-binding</keyword>
<name>A0AAD1XMM0_EUPCR</name>
<comment type="similarity">
    <text evidence="4">Belongs to the ubiquitin-conjugating enzyme family.</text>
</comment>
<evidence type="ECO:0000313" key="7">
    <source>
        <dbReference type="Proteomes" id="UP001295684"/>
    </source>
</evidence>
<keyword evidence="2 4" id="KW-0833">Ubl conjugation pathway</keyword>
<feature type="active site" description="Glycyl thioester intermediate" evidence="3">
    <location>
        <position position="90"/>
    </location>
</feature>
<dbReference type="EMBL" id="CAMPGE010017029">
    <property type="protein sequence ID" value="CAI2375541.1"/>
    <property type="molecule type" value="Genomic_DNA"/>
</dbReference>
<dbReference type="SUPFAM" id="SSF54495">
    <property type="entry name" value="UBC-like"/>
    <property type="match status" value="1"/>
</dbReference>
<keyword evidence="1" id="KW-0808">Transferase</keyword>
<dbReference type="FunFam" id="3.10.110.10:FF:000002">
    <property type="entry name" value="Ubiquitin-conjugating enzyme E2 D3"/>
    <property type="match status" value="1"/>
</dbReference>
<dbReference type="PROSITE" id="PS50127">
    <property type="entry name" value="UBC_2"/>
    <property type="match status" value="1"/>
</dbReference>
<dbReference type="PANTHER" id="PTHR24067">
    <property type="entry name" value="UBIQUITIN-CONJUGATING ENZYME E2"/>
    <property type="match status" value="1"/>
</dbReference>
<accession>A0AAD1XMM0</accession>
<gene>
    <name evidence="6" type="ORF">ECRASSUSDP1_LOCUS16903</name>
</gene>
<feature type="domain" description="UBC core" evidence="5">
    <location>
        <begin position="5"/>
        <end position="152"/>
    </location>
</feature>
<evidence type="ECO:0000259" key="5">
    <source>
        <dbReference type="PROSITE" id="PS50127"/>
    </source>
</evidence>
<organism evidence="6 7">
    <name type="scientific">Euplotes crassus</name>
    <dbReference type="NCBI Taxonomy" id="5936"/>
    <lineage>
        <taxon>Eukaryota</taxon>
        <taxon>Sar</taxon>
        <taxon>Alveolata</taxon>
        <taxon>Ciliophora</taxon>
        <taxon>Intramacronucleata</taxon>
        <taxon>Spirotrichea</taxon>
        <taxon>Hypotrichia</taxon>
        <taxon>Euplotida</taxon>
        <taxon>Euplotidae</taxon>
        <taxon>Moneuplotes</taxon>
    </lineage>
</organism>
<proteinExistence type="inferred from homology"/>
<evidence type="ECO:0000313" key="6">
    <source>
        <dbReference type="EMBL" id="CAI2375541.1"/>
    </source>
</evidence>
<dbReference type="AlphaFoldDB" id="A0AAD1XMM0"/>
<dbReference type="InterPro" id="IPR023313">
    <property type="entry name" value="UBQ-conjugating_AS"/>
</dbReference>
<dbReference type="InterPro" id="IPR050113">
    <property type="entry name" value="Ub_conjugating_enzyme"/>
</dbReference>
<dbReference type="Pfam" id="PF00179">
    <property type="entry name" value="UQ_con"/>
    <property type="match status" value="1"/>
</dbReference>
<dbReference type="PROSITE" id="PS00183">
    <property type="entry name" value="UBC_1"/>
    <property type="match status" value="1"/>
</dbReference>
<dbReference type="Gene3D" id="3.10.110.10">
    <property type="entry name" value="Ubiquitin Conjugating Enzyme"/>
    <property type="match status" value="1"/>
</dbReference>
<evidence type="ECO:0000256" key="3">
    <source>
        <dbReference type="PROSITE-ProRule" id="PRU10133"/>
    </source>
</evidence>
<dbReference type="SMART" id="SM00212">
    <property type="entry name" value="UBCc"/>
    <property type="match status" value="1"/>
</dbReference>
<keyword evidence="7" id="KW-1185">Reference proteome</keyword>
<evidence type="ECO:0000256" key="2">
    <source>
        <dbReference type="ARBA" id="ARBA00022786"/>
    </source>
</evidence>
<dbReference type="InterPro" id="IPR016135">
    <property type="entry name" value="UBQ-conjugating_enzyme/RWD"/>
</dbReference>
<dbReference type="Proteomes" id="UP001295684">
    <property type="component" value="Unassembled WGS sequence"/>
</dbReference>
<dbReference type="InterPro" id="IPR000608">
    <property type="entry name" value="UBC"/>
</dbReference>
<dbReference type="GO" id="GO:0016740">
    <property type="term" value="F:transferase activity"/>
    <property type="evidence" value="ECO:0007669"/>
    <property type="project" value="UniProtKB-KW"/>
</dbReference>
<protein>
    <recommendedName>
        <fullName evidence="5">UBC core domain-containing protein</fullName>
    </recommendedName>
</protein>
<evidence type="ECO:0000256" key="1">
    <source>
        <dbReference type="ARBA" id="ARBA00022679"/>
    </source>
</evidence>
<dbReference type="GO" id="GO:0005524">
    <property type="term" value="F:ATP binding"/>
    <property type="evidence" value="ECO:0007669"/>
    <property type="project" value="UniProtKB-UniRule"/>
</dbReference>
<reference evidence="6" key="1">
    <citation type="submission" date="2023-07" db="EMBL/GenBank/DDBJ databases">
        <authorList>
            <consortium name="AG Swart"/>
            <person name="Singh M."/>
            <person name="Singh A."/>
            <person name="Seah K."/>
            <person name="Emmerich C."/>
        </authorList>
    </citation>
    <scope>NUCLEOTIDE SEQUENCE</scope>
    <source>
        <strain evidence="6">DP1</strain>
    </source>
</reference>
<keyword evidence="4" id="KW-0067">ATP-binding</keyword>
<comment type="caution">
    <text evidence="6">The sequence shown here is derived from an EMBL/GenBank/DDBJ whole genome shotgun (WGS) entry which is preliminary data.</text>
</comment>
<evidence type="ECO:0000256" key="4">
    <source>
        <dbReference type="RuleBase" id="RU362109"/>
    </source>
</evidence>